<reference evidence="5" key="1">
    <citation type="submission" date="2020-01" db="EMBL/GenBank/DDBJ databases">
        <title>Caldichromatium gen. nov., sp. nov., a thermophilic purple sulfur bacterium member of the family Chromatiaceae isolated from Nakabusa hot spring, Japan.</title>
        <authorList>
            <person name="Saini M.K."/>
            <person name="Hanada S."/>
            <person name="Tank M."/>
        </authorList>
    </citation>
    <scope>NUCLEOTIDE SEQUENCE [LARGE SCALE GENOMIC DNA]</scope>
    <source>
        <strain evidence="5">No.7</strain>
    </source>
</reference>
<dbReference type="Gene3D" id="1.10.530.10">
    <property type="match status" value="1"/>
</dbReference>
<dbReference type="RefSeq" id="WP_166272715.1">
    <property type="nucleotide sequence ID" value="NZ_CP048029.1"/>
</dbReference>
<dbReference type="CDD" id="cd13399">
    <property type="entry name" value="Slt35-like"/>
    <property type="match status" value="1"/>
</dbReference>
<evidence type="ECO:0000256" key="2">
    <source>
        <dbReference type="SAM" id="MobiDB-lite"/>
    </source>
</evidence>
<name>A0A6G7VGN3_9GAMM</name>
<keyword evidence="5" id="KW-1185">Reference proteome</keyword>
<dbReference type="Proteomes" id="UP000502699">
    <property type="component" value="Chromosome"/>
</dbReference>
<organism evidence="4 5">
    <name type="scientific">Caldichromatium japonicum</name>
    <dbReference type="NCBI Taxonomy" id="2699430"/>
    <lineage>
        <taxon>Bacteria</taxon>
        <taxon>Pseudomonadati</taxon>
        <taxon>Pseudomonadota</taxon>
        <taxon>Gammaproteobacteria</taxon>
        <taxon>Chromatiales</taxon>
        <taxon>Chromatiaceae</taxon>
        <taxon>Caldichromatium</taxon>
    </lineage>
</organism>
<feature type="domain" description="Transglycosylase SLT" evidence="3">
    <location>
        <begin position="74"/>
        <end position="365"/>
    </location>
</feature>
<evidence type="ECO:0000313" key="5">
    <source>
        <dbReference type="Proteomes" id="UP000502699"/>
    </source>
</evidence>
<dbReference type="InterPro" id="IPR011757">
    <property type="entry name" value="Lytic_transglycosylase_MltB"/>
</dbReference>
<proteinExistence type="predicted"/>
<dbReference type="Gene3D" id="1.10.8.350">
    <property type="entry name" value="Bacterial muramidase"/>
    <property type="match status" value="1"/>
</dbReference>
<evidence type="ECO:0000256" key="1">
    <source>
        <dbReference type="PIRSR" id="PIRSR611757-1"/>
    </source>
</evidence>
<feature type="active site" evidence="1">
    <location>
        <position position="170"/>
    </location>
</feature>
<dbReference type="EMBL" id="CP048029">
    <property type="protein sequence ID" value="QIK39243.1"/>
    <property type="molecule type" value="Genomic_DNA"/>
</dbReference>
<evidence type="ECO:0000259" key="3">
    <source>
        <dbReference type="Pfam" id="PF13406"/>
    </source>
</evidence>
<dbReference type="InterPro" id="IPR031304">
    <property type="entry name" value="SLT_2"/>
</dbReference>
<dbReference type="SUPFAM" id="SSF53955">
    <property type="entry name" value="Lysozyme-like"/>
    <property type="match status" value="1"/>
</dbReference>
<dbReference type="PANTHER" id="PTHR30163">
    <property type="entry name" value="MEMBRANE-BOUND LYTIC MUREIN TRANSGLYCOSYLASE B"/>
    <property type="match status" value="1"/>
</dbReference>
<accession>A0A6G7VGN3</accession>
<dbReference type="AlphaFoldDB" id="A0A6G7VGN3"/>
<dbReference type="InterPro" id="IPR023346">
    <property type="entry name" value="Lysozyme-like_dom_sf"/>
</dbReference>
<evidence type="ECO:0000313" key="4">
    <source>
        <dbReference type="EMBL" id="QIK39243.1"/>
    </source>
</evidence>
<dbReference type="NCBIfam" id="TIGR02282">
    <property type="entry name" value="MltB"/>
    <property type="match status" value="1"/>
</dbReference>
<dbReference type="PANTHER" id="PTHR30163:SF9">
    <property type="entry name" value="MEMBRANE-BOUND LYTIC MUREIN TRANSGLYCOSYLASE B"/>
    <property type="match status" value="1"/>
</dbReference>
<dbReference type="FunFam" id="1.10.8.350:FF:000001">
    <property type="entry name" value="Lytic murein transglycosylase B"/>
    <property type="match status" value="1"/>
</dbReference>
<dbReference type="KEGG" id="cjap:GWK36_12560"/>
<dbReference type="Pfam" id="PF13406">
    <property type="entry name" value="SLT_2"/>
    <property type="match status" value="1"/>
</dbReference>
<gene>
    <name evidence="4" type="primary">mltB</name>
    <name evidence="4" type="ORF">GWK36_12560</name>
</gene>
<sequence>MSGWGLRPALGRRVCIAHPLALKGIPVGYAVRTLLLLSALAGCSSAPQREPPKPPPPASPGSSSVSDLTRSPGFAPFVERMRRHGFTPEQTRAILAGARYQPSVIELMDRQAPRTLGASGAWTRYRAKFVNETVIAAGADFGERHAGALARAESRYGVPAEYILAIIGVETRYGQVLGKTRIIDALATLAFAYPRRADYFSQELEHYLLMVREEGLDPYAPRGSFAGAMGLGQFMPSSFRRYAVDFNGDGHRNLWDPIDAIGSVAHYFAQNGWRRSGVVAVPAEVQSLTRARALESGLDSRHSLAALAQAGIVPARPVRSSEPVNLLRLDAEGGNEYWLGFENFRVITRYNRSVYYAMAVHQLAQAIRARRAKQIGA</sequence>
<feature type="region of interest" description="Disordered" evidence="2">
    <location>
        <begin position="45"/>
        <end position="69"/>
    </location>
</feature>
<dbReference type="InterPro" id="IPR043426">
    <property type="entry name" value="MltB-like"/>
</dbReference>
<protein>
    <submittedName>
        <fullName evidence="4">Lytic murein transglycosylase B</fullName>
    </submittedName>
</protein>
<dbReference type="GO" id="GO:0008933">
    <property type="term" value="F:peptidoglycan lytic transglycosylase activity"/>
    <property type="evidence" value="ECO:0007669"/>
    <property type="project" value="TreeGrafter"/>
</dbReference>
<dbReference type="GO" id="GO:0009253">
    <property type="term" value="P:peptidoglycan catabolic process"/>
    <property type="evidence" value="ECO:0007669"/>
    <property type="project" value="TreeGrafter"/>
</dbReference>